<reference evidence="2" key="1">
    <citation type="submission" date="2016-11" db="UniProtKB">
        <authorList>
            <consortium name="WormBaseParasite"/>
        </authorList>
    </citation>
    <scope>IDENTIFICATION</scope>
</reference>
<dbReference type="WBParaSite" id="L893_g22001.t1">
    <property type="protein sequence ID" value="L893_g22001.t1"/>
    <property type="gene ID" value="L893_g22001"/>
</dbReference>
<sequence>GLEVSQDSEVCPGPLKSSCIIDAICGLRFVEFTAAEEEQFANSLSPSSLFTPKSRFVTAGHGQVSARAGNVHLKSRRDMRRAVISSERLFGLAI</sequence>
<keyword evidence="1" id="KW-1185">Reference proteome</keyword>
<accession>A0A1I7Z1W8</accession>
<evidence type="ECO:0000313" key="2">
    <source>
        <dbReference type="WBParaSite" id="L893_g22001.t1"/>
    </source>
</evidence>
<protein>
    <submittedName>
        <fullName evidence="2">Coat protein</fullName>
    </submittedName>
</protein>
<organism evidence="1 2">
    <name type="scientific">Steinernema glaseri</name>
    <dbReference type="NCBI Taxonomy" id="37863"/>
    <lineage>
        <taxon>Eukaryota</taxon>
        <taxon>Metazoa</taxon>
        <taxon>Ecdysozoa</taxon>
        <taxon>Nematoda</taxon>
        <taxon>Chromadorea</taxon>
        <taxon>Rhabditida</taxon>
        <taxon>Tylenchina</taxon>
        <taxon>Panagrolaimomorpha</taxon>
        <taxon>Strongyloidoidea</taxon>
        <taxon>Steinernematidae</taxon>
        <taxon>Steinernema</taxon>
    </lineage>
</organism>
<proteinExistence type="predicted"/>
<dbReference type="Proteomes" id="UP000095287">
    <property type="component" value="Unplaced"/>
</dbReference>
<dbReference type="AlphaFoldDB" id="A0A1I7Z1W8"/>
<evidence type="ECO:0000313" key="1">
    <source>
        <dbReference type="Proteomes" id="UP000095287"/>
    </source>
</evidence>
<name>A0A1I7Z1W8_9BILA</name>